<organism evidence="1 2">
    <name type="scientific">Candidatus Woesebacteria bacterium RIFCSPLOWO2_01_FULL_39_25</name>
    <dbReference type="NCBI Taxonomy" id="1802521"/>
    <lineage>
        <taxon>Bacteria</taxon>
        <taxon>Candidatus Woeseibacteriota</taxon>
    </lineage>
</organism>
<gene>
    <name evidence="1" type="ORF">A2893_04775</name>
</gene>
<name>A0A1F8BMP5_9BACT</name>
<evidence type="ECO:0000313" key="1">
    <source>
        <dbReference type="EMBL" id="OGM64939.1"/>
    </source>
</evidence>
<dbReference type="STRING" id="1802521.A2893_04775"/>
<accession>A0A1F8BMP5</accession>
<sequence length="83" mass="9679">MDKKKKKDKQYKFFADAFHEVVVPLLENMATKDDVKDMATKDDIDKINSRLVKIDDKLERYGNRPDGHEKRITKLENKVAIAS</sequence>
<evidence type="ECO:0000313" key="2">
    <source>
        <dbReference type="Proteomes" id="UP000176725"/>
    </source>
</evidence>
<comment type="caution">
    <text evidence="1">The sequence shown here is derived from an EMBL/GenBank/DDBJ whole genome shotgun (WGS) entry which is preliminary data.</text>
</comment>
<dbReference type="EMBL" id="MGHH01000007">
    <property type="protein sequence ID" value="OGM64939.1"/>
    <property type="molecule type" value="Genomic_DNA"/>
</dbReference>
<reference evidence="1 2" key="1">
    <citation type="journal article" date="2016" name="Nat. Commun.">
        <title>Thousands of microbial genomes shed light on interconnected biogeochemical processes in an aquifer system.</title>
        <authorList>
            <person name="Anantharaman K."/>
            <person name="Brown C.T."/>
            <person name="Hug L.A."/>
            <person name="Sharon I."/>
            <person name="Castelle C.J."/>
            <person name="Probst A.J."/>
            <person name="Thomas B.C."/>
            <person name="Singh A."/>
            <person name="Wilkins M.J."/>
            <person name="Karaoz U."/>
            <person name="Brodie E.L."/>
            <person name="Williams K.H."/>
            <person name="Hubbard S.S."/>
            <person name="Banfield J.F."/>
        </authorList>
    </citation>
    <scope>NUCLEOTIDE SEQUENCE [LARGE SCALE GENOMIC DNA]</scope>
</reference>
<dbReference type="AlphaFoldDB" id="A0A1F8BMP5"/>
<dbReference type="Proteomes" id="UP000176725">
    <property type="component" value="Unassembled WGS sequence"/>
</dbReference>
<proteinExistence type="predicted"/>
<protein>
    <submittedName>
        <fullName evidence="1">Uncharacterized protein</fullName>
    </submittedName>
</protein>